<name>A0ABX5YKB0_9PLAN</name>
<proteinExistence type="predicted"/>
<protein>
    <submittedName>
        <fullName evidence="2">Uncharacterized protein</fullName>
    </submittedName>
</protein>
<organism evidence="2 3">
    <name type="scientific">Gimesia maris</name>
    <dbReference type="NCBI Taxonomy" id="122"/>
    <lineage>
        <taxon>Bacteria</taxon>
        <taxon>Pseudomonadati</taxon>
        <taxon>Planctomycetota</taxon>
        <taxon>Planctomycetia</taxon>
        <taxon>Planctomycetales</taxon>
        <taxon>Planctomycetaceae</taxon>
        <taxon>Gimesia</taxon>
    </lineage>
</organism>
<keyword evidence="3" id="KW-1185">Reference proteome</keyword>
<evidence type="ECO:0000313" key="2">
    <source>
        <dbReference type="EMBL" id="QEG16070.1"/>
    </source>
</evidence>
<dbReference type="Proteomes" id="UP000322887">
    <property type="component" value="Chromosome"/>
</dbReference>
<accession>A0ABX5YKB0</accession>
<feature type="signal peptide" evidence="1">
    <location>
        <begin position="1"/>
        <end position="24"/>
    </location>
</feature>
<gene>
    <name evidence="2" type="ORF">GmarT_19310</name>
</gene>
<dbReference type="RefSeq" id="WP_149302564.1">
    <property type="nucleotide sequence ID" value="NZ_CP036353.1"/>
</dbReference>
<keyword evidence="1" id="KW-0732">Signal</keyword>
<feature type="chain" id="PRO_5046640703" evidence="1">
    <location>
        <begin position="25"/>
        <end position="260"/>
    </location>
</feature>
<evidence type="ECO:0000313" key="3">
    <source>
        <dbReference type="Proteomes" id="UP000322887"/>
    </source>
</evidence>
<sequence>MKLFKCFWLVTVSVTLSSLTTVNAQTPVYSFQRDLSLSSLRAYHDFQLYVTDQYANSDSDIGFNVVTNGTLAALNSSGAAFTPQAGIDDYTSNQISFNPDNLQIVDIAAINQRHGLANANDPANSYLDSSYSYSGVGATGIFLFTSDPPGAPAVPVKIRIYGSWSHNNGMVSTYSYSVYTGPTATGPWSLQFSDQRGFPYDYQDGSGDTFTVKTIAPGTFFRVLGGTSSLYGITCNYDPNCSSKAALVQSTGNATLQVGF</sequence>
<reference evidence="2 3" key="1">
    <citation type="submission" date="2019-08" db="EMBL/GenBank/DDBJ databases">
        <title>Deep-cultivation of Planctomycetes and their phenomic and genomic characterization uncovers novel biology.</title>
        <authorList>
            <person name="Wiegand S."/>
            <person name="Jogler M."/>
            <person name="Boedeker C."/>
            <person name="Pinto D."/>
            <person name="Vollmers J."/>
            <person name="Rivas-Marin E."/>
            <person name="Kohn T."/>
            <person name="Peeters S.H."/>
            <person name="Heuer A."/>
            <person name="Rast P."/>
            <person name="Oberbeckmann S."/>
            <person name="Bunk B."/>
            <person name="Jeske O."/>
            <person name="Meyerdierks A."/>
            <person name="Storesund J.E."/>
            <person name="Kallscheuer N."/>
            <person name="Luecker S."/>
            <person name="Lage O.M."/>
            <person name="Pohl T."/>
            <person name="Merkel B.J."/>
            <person name="Hornburger P."/>
            <person name="Mueller R.-W."/>
            <person name="Bruemmer F."/>
            <person name="Labrenz M."/>
            <person name="Spormann A.M."/>
            <person name="Op den Camp H."/>
            <person name="Overmann J."/>
            <person name="Amann R."/>
            <person name="Jetten M.S.M."/>
            <person name="Mascher T."/>
            <person name="Medema M.H."/>
            <person name="Devos D.P."/>
            <person name="Kaster A.-K."/>
            <person name="Ovreas L."/>
            <person name="Rohde M."/>
            <person name="Galperin M.Y."/>
            <person name="Jogler C."/>
        </authorList>
    </citation>
    <scope>NUCLEOTIDE SEQUENCE [LARGE SCALE GENOMIC DNA]</scope>
    <source>
        <strain evidence="2 3">DSM 8797</strain>
    </source>
</reference>
<dbReference type="GeneID" id="98646545"/>
<evidence type="ECO:0000256" key="1">
    <source>
        <dbReference type="SAM" id="SignalP"/>
    </source>
</evidence>
<dbReference type="EMBL" id="CP042910">
    <property type="protein sequence ID" value="QEG16070.1"/>
    <property type="molecule type" value="Genomic_DNA"/>
</dbReference>